<dbReference type="OrthoDB" id="31341at2157"/>
<dbReference type="Gene3D" id="3.40.50.300">
    <property type="entry name" value="P-loop containing nucleotide triphosphate hydrolases"/>
    <property type="match status" value="1"/>
</dbReference>
<sequence>MISISKILQSLRKSEQQNKICNYKLVNTSNERKVILNCKKCSFSSDLNDKSCLDNIIHVLLKEPYIDRLVLSHLYEREYEKESLTILKEFAYFCDFINAYNNAALTDSGCTYPEKLKCQIARKEIIDALIAQSFKDPLQIMDILFEQNGTKIEGHILDNLPDHSECNSCIEQFNFILNEIKQKALITKNRLKAQKQKAAISDYNTQIRSYVRPSFSTSRIYAEPPDNTEFIECYDIQYKKGRELEISIYAFNDRPEKLYFIKPFEYFLDPLDLSTIERIRKKIIRHRPDDLSFADPANSREYFRQIAKRILLEDTELYGNYLNPSRVDIYSDLLAKYTSGLGILEDILSDPRVTDVYINAPADSNPVNVVIDDEECITNVFLSQNDLDSMVSRFRAISGRPFGEATPVLEMKLDDPDVRVSVIGDPLSSNGLAYAFRKHAHTPWTLPKLISSGTISPLAAGLLSFMAEGQSSILIAGDVGAGKTSLLSSMIAEIPQKYRILTIEDTPEIPVKPLQNLGWKIQGMNSQSSIMKSNAEMTPEVALRAALRLGNSSLVIGEVRGTEVRVLYEAMQVGTAGNSVMGTIHGASAKAVYERIINTLKVPSSSFKATDAIVICSSTRTAGEMNKKKRVTQIAEVNDLITSEYSSDNMFSDLFTYSSSKDSLVSADILDRGQSALVNKIASKMGISIDDASKNIQLRAKIKEKVADWGNKNPEIMEIEALSIANNMFWLLMDEQKQNDILDYNFVFKRWLEWFEDFAQNMTENHSYTYYSFTE</sequence>
<name>F7XMM2_METZD</name>
<dbReference type="KEGG" id="mzh:Mzhil_1181"/>
<dbReference type="RefSeq" id="WP_013898474.1">
    <property type="nucleotide sequence ID" value="NC_015676.1"/>
</dbReference>
<dbReference type="HOGENOM" id="CLU_017428_0_0_2"/>
<dbReference type="InterPro" id="IPR001482">
    <property type="entry name" value="T2SS/T4SS_dom"/>
</dbReference>
<proteinExistence type="inferred from homology"/>
<evidence type="ECO:0000313" key="4">
    <source>
        <dbReference type="Proteomes" id="UP000006622"/>
    </source>
</evidence>
<evidence type="ECO:0000256" key="1">
    <source>
        <dbReference type="ARBA" id="ARBA00006611"/>
    </source>
</evidence>
<dbReference type="PANTHER" id="PTHR30486:SF6">
    <property type="entry name" value="TYPE IV PILUS RETRACTATION ATPASE PILT"/>
    <property type="match status" value="1"/>
</dbReference>
<dbReference type="GeneID" id="10822814"/>
<evidence type="ECO:0000313" key="3">
    <source>
        <dbReference type="EMBL" id="AEH61037.1"/>
    </source>
</evidence>
<dbReference type="InterPro" id="IPR050921">
    <property type="entry name" value="T4SS_GSP_E_ATPase"/>
</dbReference>
<keyword evidence="4" id="KW-1185">Reference proteome</keyword>
<dbReference type="Proteomes" id="UP000006622">
    <property type="component" value="Chromosome"/>
</dbReference>
<evidence type="ECO:0000259" key="2">
    <source>
        <dbReference type="Pfam" id="PF00437"/>
    </source>
</evidence>
<dbReference type="PANTHER" id="PTHR30486">
    <property type="entry name" value="TWITCHING MOTILITY PROTEIN PILT"/>
    <property type="match status" value="1"/>
</dbReference>
<feature type="domain" description="Bacterial type II secretion system protein E" evidence="2">
    <location>
        <begin position="391"/>
        <end position="615"/>
    </location>
</feature>
<dbReference type="InterPro" id="IPR027417">
    <property type="entry name" value="P-loop_NTPase"/>
</dbReference>
<dbReference type="GO" id="GO:0016887">
    <property type="term" value="F:ATP hydrolysis activity"/>
    <property type="evidence" value="ECO:0007669"/>
    <property type="project" value="InterPro"/>
</dbReference>
<comment type="similarity">
    <text evidence="1">Belongs to the GSP E family.</text>
</comment>
<dbReference type="AlphaFoldDB" id="F7XMM2"/>
<gene>
    <name evidence="3" type="ordered locus">Mzhil_1181</name>
</gene>
<organism evidence="3 4">
    <name type="scientific">Methanosalsum zhilinae (strain DSM 4017 / NBRC 107636 / OCM 62 / WeN5)</name>
    <name type="common">Methanohalophilus zhilinae</name>
    <dbReference type="NCBI Taxonomy" id="679901"/>
    <lineage>
        <taxon>Archaea</taxon>
        <taxon>Methanobacteriati</taxon>
        <taxon>Methanobacteriota</taxon>
        <taxon>Stenosarchaea group</taxon>
        <taxon>Methanomicrobia</taxon>
        <taxon>Methanosarcinales</taxon>
        <taxon>Methanosarcinaceae</taxon>
        <taxon>Methanosalsum</taxon>
    </lineage>
</organism>
<dbReference type="STRING" id="679901.Mzhil_1181"/>
<dbReference type="Pfam" id="PF00437">
    <property type="entry name" value="T2SSE"/>
    <property type="match status" value="1"/>
</dbReference>
<dbReference type="Gene3D" id="3.30.450.380">
    <property type="match status" value="1"/>
</dbReference>
<reference evidence="3 4" key="1">
    <citation type="submission" date="2010-07" db="EMBL/GenBank/DDBJ databases">
        <title>The complete genome of Methanosalsum zhilinae DSM 4017.</title>
        <authorList>
            <consortium name="US DOE Joint Genome Institute (JGI-PGF)"/>
            <person name="Lucas S."/>
            <person name="Copeland A."/>
            <person name="Lapidus A."/>
            <person name="Glavina del Rio T."/>
            <person name="Dalin E."/>
            <person name="Tice H."/>
            <person name="Bruce D."/>
            <person name="Goodwin L."/>
            <person name="Pitluck S."/>
            <person name="Kyrpides N."/>
            <person name="Mavromatis K."/>
            <person name="Ovchinnikova G."/>
            <person name="Daligault H."/>
            <person name="Detter J.C."/>
            <person name="Han C."/>
            <person name="Tapia R."/>
            <person name="Larimer F."/>
            <person name="Land M."/>
            <person name="Hauser L."/>
            <person name="Markowitz V."/>
            <person name="Cheng J.-F."/>
            <person name="Hugenholtz P."/>
            <person name="Woyke T."/>
            <person name="Wu D."/>
            <person name="Spring S."/>
            <person name="Schueler E."/>
            <person name="Brambilla E."/>
            <person name="Klenk H.-P."/>
            <person name="Eisen J.A."/>
        </authorList>
    </citation>
    <scope>NUCLEOTIDE SEQUENCE [LARGE SCALE GENOMIC DNA]</scope>
    <source>
        <strain evidence="4">DSM 4017 / NBRC 107636 / OCM 62 / WeN5</strain>
    </source>
</reference>
<protein>
    <submittedName>
        <fullName evidence="3">Type II secretion system protein E</fullName>
    </submittedName>
</protein>
<dbReference type="EMBL" id="CP002101">
    <property type="protein sequence ID" value="AEH61037.1"/>
    <property type="molecule type" value="Genomic_DNA"/>
</dbReference>
<accession>F7XMM2</accession>
<dbReference type="SUPFAM" id="SSF52540">
    <property type="entry name" value="P-loop containing nucleoside triphosphate hydrolases"/>
    <property type="match status" value="1"/>
</dbReference>